<organism evidence="2 3">
    <name type="scientific">Williamsia maris</name>
    <dbReference type="NCBI Taxonomy" id="72806"/>
    <lineage>
        <taxon>Bacteria</taxon>
        <taxon>Bacillati</taxon>
        <taxon>Actinomycetota</taxon>
        <taxon>Actinomycetes</taxon>
        <taxon>Mycobacteriales</taxon>
        <taxon>Nocardiaceae</taxon>
        <taxon>Williamsia</taxon>
    </lineage>
</organism>
<reference evidence="2 3" key="1">
    <citation type="submission" date="2022-06" db="EMBL/GenBank/DDBJ databases">
        <title>Genomic Encyclopedia of Archaeal and Bacterial Type Strains, Phase II (KMG-II): from individual species to whole genera.</title>
        <authorList>
            <person name="Goeker M."/>
        </authorList>
    </citation>
    <scope>NUCLEOTIDE SEQUENCE [LARGE SCALE GENOMIC DNA]</scope>
    <source>
        <strain evidence="2 3">DSM 44693</strain>
    </source>
</reference>
<sequence length="427" mass="45574">MSNVVEQRRTEVRELTRLALAELGDATIGIAKVHSAISDHVFTGLRLGLGDFVTPAKTVHDAIAGGTYSVITAVCDTASEIAGETANGWGRPPSETTKGAMVIAAVNGLIGDHLDNQQSPLAQPMAIRVDGVPVAPTVGALAAAFPAATGRVVVFLHGLMETEAAWTLTGAPTYGARLGDDLAATEIQVRYNTGKHVSENGRELEKLMAELVVSWPVPVHEIAFVGHSMGGLVVRSACFQAATAERLWVKRVRHVVCLGTPHLGAPLERSVHYLSAALDKLPESRPFARLLRRRSSGVRDLFHGSLVDEDWTGRDIDALKVAAVQEVPLLENATHCFVSATVTRNARHPVGRIIGDGLVLAPSASGRNKTRHIGFRDEDGFAIASANHFTLLNHAEVYEWLLARLSTPPGATEPDAVRPPTSDLGRC</sequence>
<protein>
    <submittedName>
        <fullName evidence="2">PGAP1-like protein</fullName>
    </submittedName>
</protein>
<accession>A0ABT1H8Z3</accession>
<dbReference type="InterPro" id="IPR012908">
    <property type="entry name" value="PGAP1-ab_dom-like"/>
</dbReference>
<evidence type="ECO:0000259" key="1">
    <source>
        <dbReference type="Pfam" id="PF07819"/>
    </source>
</evidence>
<dbReference type="RefSeq" id="WP_253659758.1">
    <property type="nucleotide sequence ID" value="NZ_BAAAJQ010000001.1"/>
</dbReference>
<dbReference type="SUPFAM" id="SSF53474">
    <property type="entry name" value="alpha/beta-Hydrolases"/>
    <property type="match status" value="1"/>
</dbReference>
<proteinExistence type="predicted"/>
<gene>
    <name evidence="2" type="ORF">LX13_000535</name>
</gene>
<name>A0ABT1H8Z3_9NOCA</name>
<dbReference type="Gene3D" id="3.40.50.1820">
    <property type="entry name" value="alpha/beta hydrolase"/>
    <property type="match status" value="1"/>
</dbReference>
<comment type="caution">
    <text evidence="2">The sequence shown here is derived from an EMBL/GenBank/DDBJ whole genome shotgun (WGS) entry which is preliminary data.</text>
</comment>
<dbReference type="Pfam" id="PF07819">
    <property type="entry name" value="PGAP1"/>
    <property type="match status" value="1"/>
</dbReference>
<feature type="domain" description="GPI inositol-deacylase PGAP1-like alpha/beta" evidence="1">
    <location>
        <begin position="218"/>
        <end position="280"/>
    </location>
</feature>
<dbReference type="Proteomes" id="UP001206895">
    <property type="component" value="Unassembled WGS sequence"/>
</dbReference>
<evidence type="ECO:0000313" key="3">
    <source>
        <dbReference type="Proteomes" id="UP001206895"/>
    </source>
</evidence>
<dbReference type="InterPro" id="IPR029058">
    <property type="entry name" value="AB_hydrolase_fold"/>
</dbReference>
<dbReference type="EMBL" id="JAMTCJ010000001">
    <property type="protein sequence ID" value="MCP2174728.1"/>
    <property type="molecule type" value="Genomic_DNA"/>
</dbReference>
<keyword evidence="3" id="KW-1185">Reference proteome</keyword>
<evidence type="ECO:0000313" key="2">
    <source>
        <dbReference type="EMBL" id="MCP2174728.1"/>
    </source>
</evidence>